<sequence length="92" mass="9081">MDDLDRALQQLRTMPVPISLESLESDVLMQIDAERSASAVTAGPALGLAAILALGIGIGAAILPGGSAEAAQTSPFAAGANLAPSTLLANIG</sequence>
<evidence type="ECO:0000256" key="1">
    <source>
        <dbReference type="SAM" id="Phobius"/>
    </source>
</evidence>
<organism evidence="2 3">
    <name type="scientific">Sandarakinorhabdus glacialis</name>
    <dbReference type="NCBI Taxonomy" id="1614636"/>
    <lineage>
        <taxon>Bacteria</taxon>
        <taxon>Pseudomonadati</taxon>
        <taxon>Pseudomonadota</taxon>
        <taxon>Alphaproteobacteria</taxon>
        <taxon>Sphingomonadales</taxon>
        <taxon>Sphingosinicellaceae</taxon>
        <taxon>Sandarakinorhabdus</taxon>
    </lineage>
</organism>
<keyword evidence="1" id="KW-1133">Transmembrane helix</keyword>
<keyword evidence="3" id="KW-1185">Reference proteome</keyword>
<dbReference type="AlphaFoldDB" id="A0A916ZT55"/>
<accession>A0A916ZT55</accession>
<evidence type="ECO:0000313" key="2">
    <source>
        <dbReference type="EMBL" id="GGE12789.1"/>
    </source>
</evidence>
<comment type="caution">
    <text evidence="2">The sequence shown here is derived from an EMBL/GenBank/DDBJ whole genome shotgun (WGS) entry which is preliminary data.</text>
</comment>
<protein>
    <submittedName>
        <fullName evidence="2">Uncharacterized protein</fullName>
    </submittedName>
</protein>
<dbReference type="RefSeq" id="WP_188762721.1">
    <property type="nucleotide sequence ID" value="NZ_BMJM01000006.1"/>
</dbReference>
<dbReference type="EMBL" id="BMJM01000006">
    <property type="protein sequence ID" value="GGE12789.1"/>
    <property type="molecule type" value="Genomic_DNA"/>
</dbReference>
<reference evidence="2" key="1">
    <citation type="journal article" date="2014" name="Int. J. Syst. Evol. Microbiol.">
        <title>Complete genome sequence of Corynebacterium casei LMG S-19264T (=DSM 44701T), isolated from a smear-ripened cheese.</title>
        <authorList>
            <consortium name="US DOE Joint Genome Institute (JGI-PGF)"/>
            <person name="Walter F."/>
            <person name="Albersmeier A."/>
            <person name="Kalinowski J."/>
            <person name="Ruckert C."/>
        </authorList>
    </citation>
    <scope>NUCLEOTIDE SEQUENCE</scope>
    <source>
        <strain evidence="2">CGMCC 1.15519</strain>
    </source>
</reference>
<reference evidence="2" key="2">
    <citation type="submission" date="2020-09" db="EMBL/GenBank/DDBJ databases">
        <authorList>
            <person name="Sun Q."/>
            <person name="Zhou Y."/>
        </authorList>
    </citation>
    <scope>NUCLEOTIDE SEQUENCE</scope>
    <source>
        <strain evidence="2">CGMCC 1.15519</strain>
    </source>
</reference>
<evidence type="ECO:0000313" key="3">
    <source>
        <dbReference type="Proteomes" id="UP000635071"/>
    </source>
</evidence>
<keyword evidence="1" id="KW-0472">Membrane</keyword>
<name>A0A916ZT55_9SPHN</name>
<proteinExistence type="predicted"/>
<keyword evidence="1" id="KW-0812">Transmembrane</keyword>
<dbReference type="Proteomes" id="UP000635071">
    <property type="component" value="Unassembled WGS sequence"/>
</dbReference>
<feature type="transmembrane region" description="Helical" evidence="1">
    <location>
        <begin position="45"/>
        <end position="63"/>
    </location>
</feature>
<gene>
    <name evidence="2" type="ORF">GCM10011529_18960</name>
</gene>